<name>A0A972VWM9_9GAMM</name>
<evidence type="ECO:0000313" key="2">
    <source>
        <dbReference type="EMBL" id="NQV63922.1"/>
    </source>
</evidence>
<evidence type="ECO:0000313" key="3">
    <source>
        <dbReference type="Proteomes" id="UP000754644"/>
    </source>
</evidence>
<protein>
    <submittedName>
        <fullName evidence="2">NAD-dependent epimerase/dehydratase family protein</fullName>
    </submittedName>
</protein>
<dbReference type="PANTHER" id="PTHR32487:SF0">
    <property type="entry name" value="3-OXO-DELTA(4,5)-STEROID 5-BETA-REDUCTASE"/>
    <property type="match status" value="1"/>
</dbReference>
<dbReference type="SUPFAM" id="SSF51735">
    <property type="entry name" value="NAD(P)-binding Rossmann-fold domains"/>
    <property type="match status" value="1"/>
</dbReference>
<comment type="caution">
    <text evidence="2">The sequence shown here is derived from an EMBL/GenBank/DDBJ whole genome shotgun (WGS) entry which is preliminary data.</text>
</comment>
<reference evidence="2" key="1">
    <citation type="submission" date="2020-05" db="EMBL/GenBank/DDBJ databases">
        <title>Sulfur intermediates as new biogeochemical hubs in an aquatic model microbial ecosystem.</title>
        <authorList>
            <person name="Vigneron A."/>
        </authorList>
    </citation>
    <scope>NUCLEOTIDE SEQUENCE</scope>
    <source>
        <strain evidence="2">Bin.250</strain>
    </source>
</reference>
<proteinExistence type="predicted"/>
<dbReference type="InterPro" id="IPR036291">
    <property type="entry name" value="NAD(P)-bd_dom_sf"/>
</dbReference>
<dbReference type="Proteomes" id="UP000754644">
    <property type="component" value="Unassembled WGS sequence"/>
</dbReference>
<sequence length="366" mass="40380">MKTNQTVLIAGASGLVGTAAANSFIKAGWHVIACSRRFPELIDAGPFQYLALDLQDDEACKAATAKLNDVTHVVYTAVFELPGLVQGWSDPVQIETNGRMIRNLLDPLTDHAQLSHVTILQGTKAYGITQGPIRIPARESQPRVDHPNFYWVQEDYIKEKSASSGFDFTIFRPQLIVGPNHGVVMNLPPVIGIYAALRRAEGLAFGFPGGLDGVWEAVDTRLVGDACLWAATQDQAGGQTYNLTNGEVFSWLDMWPAMADTLGVPMGDPEPTPLSVYIPEREALWRQVVAKYNLQKIPLAQLLGESHFYADLCFAYGAKRTPSPTFVSTVKIRQAGFNAAYDTQASFCFWLHDLQHRRIIPIYDRG</sequence>
<evidence type="ECO:0000259" key="1">
    <source>
        <dbReference type="Pfam" id="PF01370"/>
    </source>
</evidence>
<accession>A0A972VWM9</accession>
<gene>
    <name evidence="2" type="ORF">HQ497_01035</name>
</gene>
<dbReference type="InterPro" id="IPR001509">
    <property type="entry name" value="Epimerase_deHydtase"/>
</dbReference>
<dbReference type="Gene3D" id="3.40.50.720">
    <property type="entry name" value="NAD(P)-binding Rossmann-like Domain"/>
    <property type="match status" value="1"/>
</dbReference>
<dbReference type="PANTHER" id="PTHR32487">
    <property type="entry name" value="3-OXO-DELTA(4,5)-STEROID 5-BETA-REDUCTASE"/>
    <property type="match status" value="1"/>
</dbReference>
<organism evidence="2 3">
    <name type="scientific">SAR86 cluster bacterium</name>
    <dbReference type="NCBI Taxonomy" id="2030880"/>
    <lineage>
        <taxon>Bacteria</taxon>
        <taxon>Pseudomonadati</taxon>
        <taxon>Pseudomonadota</taxon>
        <taxon>Gammaproteobacteria</taxon>
        <taxon>SAR86 cluster</taxon>
    </lineage>
</organism>
<dbReference type="EMBL" id="JABMOJ010000039">
    <property type="protein sequence ID" value="NQV63922.1"/>
    <property type="molecule type" value="Genomic_DNA"/>
</dbReference>
<dbReference type="AlphaFoldDB" id="A0A972VWM9"/>
<dbReference type="Pfam" id="PF01370">
    <property type="entry name" value="Epimerase"/>
    <property type="match status" value="1"/>
</dbReference>
<feature type="domain" description="NAD-dependent epimerase/dehydratase" evidence="1">
    <location>
        <begin position="7"/>
        <end position="243"/>
    </location>
</feature>